<dbReference type="RefSeq" id="WP_188804137.1">
    <property type="nucleotide sequence ID" value="NZ_BMOK01000013.1"/>
</dbReference>
<dbReference type="GO" id="GO:0005524">
    <property type="term" value="F:ATP binding"/>
    <property type="evidence" value="ECO:0007669"/>
    <property type="project" value="UniProtKB-KW"/>
</dbReference>
<feature type="transmembrane region" description="Helical" evidence="8">
    <location>
        <begin position="200"/>
        <end position="222"/>
    </location>
</feature>
<evidence type="ECO:0000256" key="5">
    <source>
        <dbReference type="ARBA" id="ARBA00022777"/>
    </source>
</evidence>
<feature type="transmembrane region" description="Helical" evidence="8">
    <location>
        <begin position="262"/>
        <end position="285"/>
    </location>
</feature>
<feature type="domain" description="Histidine kinase" evidence="9">
    <location>
        <begin position="598"/>
        <end position="692"/>
    </location>
</feature>
<gene>
    <name evidence="10" type="ORF">GCM10007968_26480</name>
</gene>
<evidence type="ECO:0000256" key="2">
    <source>
        <dbReference type="ARBA" id="ARBA00012438"/>
    </source>
</evidence>
<dbReference type="EMBL" id="BMOK01000013">
    <property type="protein sequence ID" value="GGL61204.1"/>
    <property type="molecule type" value="Genomic_DNA"/>
</dbReference>
<name>A0A917S7C5_9BACL</name>
<dbReference type="AlphaFoldDB" id="A0A917S7C5"/>
<keyword evidence="4" id="KW-0547">Nucleotide-binding</keyword>
<dbReference type="InterPro" id="IPR003594">
    <property type="entry name" value="HATPase_dom"/>
</dbReference>
<dbReference type="InterPro" id="IPR036890">
    <property type="entry name" value="HATPase_C_sf"/>
</dbReference>
<feature type="transmembrane region" description="Helical" evidence="8">
    <location>
        <begin position="103"/>
        <end position="120"/>
    </location>
</feature>
<comment type="caution">
    <text evidence="10">The sequence shown here is derived from an EMBL/GenBank/DDBJ whole genome shotgun (WGS) entry which is preliminary data.</text>
</comment>
<dbReference type="PRINTS" id="PR00344">
    <property type="entry name" value="BCTRLSENSOR"/>
</dbReference>
<dbReference type="InterPro" id="IPR050482">
    <property type="entry name" value="Sensor_HK_TwoCompSys"/>
</dbReference>
<feature type="transmembrane region" description="Helical" evidence="8">
    <location>
        <begin position="74"/>
        <end position="91"/>
    </location>
</feature>
<feature type="transmembrane region" description="Helical" evidence="8">
    <location>
        <begin position="165"/>
        <end position="188"/>
    </location>
</feature>
<dbReference type="InterPro" id="IPR004358">
    <property type="entry name" value="Sig_transdc_His_kin-like_C"/>
</dbReference>
<evidence type="ECO:0000256" key="1">
    <source>
        <dbReference type="ARBA" id="ARBA00000085"/>
    </source>
</evidence>
<keyword evidence="5" id="KW-0418">Kinase</keyword>
<evidence type="ECO:0000256" key="3">
    <source>
        <dbReference type="ARBA" id="ARBA00022679"/>
    </source>
</evidence>
<accession>A0A917S7C5</accession>
<keyword evidence="8" id="KW-0472">Membrane</keyword>
<keyword evidence="8" id="KW-1133">Transmembrane helix</keyword>
<evidence type="ECO:0000256" key="4">
    <source>
        <dbReference type="ARBA" id="ARBA00022741"/>
    </source>
</evidence>
<keyword evidence="7" id="KW-0902">Two-component regulatory system</keyword>
<evidence type="ECO:0000313" key="10">
    <source>
        <dbReference type="EMBL" id="GGL61204.1"/>
    </source>
</evidence>
<dbReference type="InterPro" id="IPR005467">
    <property type="entry name" value="His_kinase_dom"/>
</dbReference>
<dbReference type="PANTHER" id="PTHR24421">
    <property type="entry name" value="NITRATE/NITRITE SENSOR PROTEIN NARX-RELATED"/>
    <property type="match status" value="1"/>
</dbReference>
<feature type="transmembrane region" description="Helical" evidence="8">
    <location>
        <begin position="43"/>
        <end position="62"/>
    </location>
</feature>
<proteinExistence type="predicted"/>
<keyword evidence="3" id="KW-0808">Transferase</keyword>
<dbReference type="SMART" id="SM00387">
    <property type="entry name" value="HATPase_c"/>
    <property type="match status" value="1"/>
</dbReference>
<protein>
    <recommendedName>
        <fullName evidence="2">histidine kinase</fullName>
        <ecNumber evidence="2">2.7.13.3</ecNumber>
    </recommendedName>
</protein>
<keyword evidence="6" id="KW-0067">ATP-binding</keyword>
<evidence type="ECO:0000256" key="7">
    <source>
        <dbReference type="ARBA" id="ARBA00023012"/>
    </source>
</evidence>
<dbReference type="Proteomes" id="UP000654670">
    <property type="component" value="Unassembled WGS sequence"/>
</dbReference>
<dbReference type="PROSITE" id="PS50109">
    <property type="entry name" value="HIS_KIN"/>
    <property type="match status" value="1"/>
</dbReference>
<dbReference type="CDD" id="cd16917">
    <property type="entry name" value="HATPase_UhpB-NarQ-NarX-like"/>
    <property type="match status" value="1"/>
</dbReference>
<dbReference type="EC" id="2.7.13.3" evidence="2"/>
<keyword evidence="11" id="KW-1185">Reference proteome</keyword>
<dbReference type="Gene3D" id="3.30.565.10">
    <property type="entry name" value="Histidine kinase-like ATPase, C-terminal domain"/>
    <property type="match status" value="1"/>
</dbReference>
<comment type="catalytic activity">
    <reaction evidence="1">
        <text>ATP + protein L-histidine = ADP + protein N-phospho-L-histidine.</text>
        <dbReference type="EC" id="2.7.13.3"/>
    </reaction>
</comment>
<dbReference type="PANTHER" id="PTHR24421:SF10">
    <property type="entry name" value="NITRATE_NITRITE SENSOR PROTEIN NARQ"/>
    <property type="match status" value="1"/>
</dbReference>
<dbReference type="GO" id="GO:0004673">
    <property type="term" value="F:protein histidine kinase activity"/>
    <property type="evidence" value="ECO:0007669"/>
    <property type="project" value="UniProtKB-EC"/>
</dbReference>
<dbReference type="SUPFAM" id="SSF55874">
    <property type="entry name" value="ATPase domain of HSP90 chaperone/DNA topoisomerase II/histidine kinase"/>
    <property type="match status" value="1"/>
</dbReference>
<dbReference type="Pfam" id="PF02518">
    <property type="entry name" value="HATPase_c"/>
    <property type="match status" value="1"/>
</dbReference>
<dbReference type="GO" id="GO:0000160">
    <property type="term" value="P:phosphorelay signal transduction system"/>
    <property type="evidence" value="ECO:0007669"/>
    <property type="project" value="UniProtKB-KW"/>
</dbReference>
<keyword evidence="8" id="KW-0812">Transmembrane</keyword>
<evidence type="ECO:0000256" key="8">
    <source>
        <dbReference type="SAM" id="Phobius"/>
    </source>
</evidence>
<feature type="transmembrane region" description="Helical" evidence="8">
    <location>
        <begin position="228"/>
        <end position="250"/>
    </location>
</feature>
<organism evidence="10 11">
    <name type="scientific">Sporolactobacillus putidus</name>
    <dbReference type="NCBI Taxonomy" id="492735"/>
    <lineage>
        <taxon>Bacteria</taxon>
        <taxon>Bacillati</taxon>
        <taxon>Bacillota</taxon>
        <taxon>Bacilli</taxon>
        <taxon>Bacillales</taxon>
        <taxon>Sporolactobacillaceae</taxon>
        <taxon>Sporolactobacillus</taxon>
    </lineage>
</organism>
<reference evidence="10" key="1">
    <citation type="journal article" date="2014" name="Int. J. Syst. Evol. Microbiol.">
        <title>Complete genome sequence of Corynebacterium casei LMG S-19264T (=DSM 44701T), isolated from a smear-ripened cheese.</title>
        <authorList>
            <consortium name="US DOE Joint Genome Institute (JGI-PGF)"/>
            <person name="Walter F."/>
            <person name="Albersmeier A."/>
            <person name="Kalinowski J."/>
            <person name="Ruckert C."/>
        </authorList>
    </citation>
    <scope>NUCLEOTIDE SEQUENCE</scope>
    <source>
        <strain evidence="10">JCM 15325</strain>
    </source>
</reference>
<reference evidence="10" key="2">
    <citation type="submission" date="2020-09" db="EMBL/GenBank/DDBJ databases">
        <authorList>
            <person name="Sun Q."/>
            <person name="Ohkuma M."/>
        </authorList>
    </citation>
    <scope>NUCLEOTIDE SEQUENCE</scope>
    <source>
        <strain evidence="10">JCM 15325</strain>
    </source>
</reference>
<evidence type="ECO:0000259" key="9">
    <source>
        <dbReference type="PROSITE" id="PS50109"/>
    </source>
</evidence>
<evidence type="ECO:0000256" key="6">
    <source>
        <dbReference type="ARBA" id="ARBA00022840"/>
    </source>
</evidence>
<sequence>MKKKMIPILFVFIFVIVNLYCLGRVLTDRSLLRFLSKVSSIDYYYSLLFIGLMFVGTGLVCFLKRPDSIVIRSFFYLMYTSGFAIALSNASGLDVLPGKEIEVITASLAPYFLIRFFEFFPSSSKPLFFQYIRRVTLLLAAIINIVFFCTYPYHLSRSPELLQFIRIALIANVCISLIACICLTYLHLKMNSSKVKNQLYILIASLVLSFLPVLFLSLIPAILHLANIPFFFSLLSIILFPATLAYLLTMQEIIDIKMSMRPLLFEILALLLSLVSVNVLFFLFYPLTPELFYRLNGFMLVILAIYHLIQKIVEPLVKREWTSKEHDIQREKKIILQQILNGQHLASCGRLIVNLIHQTVDINGACLIWKKNQAPKIIYQTGIFADGRLADACMQHLNHKKNEHRSEALNCHIFPLDNEQGNKGWIIIGQKINETHLDRNERLLLEKIQSDAAELLTSTETLSGLGRELRETQNRSLSQEQFNHALLIDREEEKRKLSIYLHDEVLQNVILMANKVEALHDEQIIGDKAYLEMKEIFMNGIYDIREMSRELHPFMVEDLGLEQSLQALKRKLQNNYNVVIQTAYDLSLKVISKKLAIQVYRMIKELLYNAIKHSSSPFVSVSLKSLDHSLIINVKDKGKGFKIPASLSNLTEENHLGLITVQKRVDQLGGRFDITSEEGKGTSITITLPLERSDELEYQRTAGR</sequence>
<evidence type="ECO:0000313" key="11">
    <source>
        <dbReference type="Proteomes" id="UP000654670"/>
    </source>
</evidence>
<feature type="transmembrane region" description="Helical" evidence="8">
    <location>
        <begin position="132"/>
        <end position="153"/>
    </location>
</feature>